<organism evidence="4">
    <name type="scientific">Serratia fonticola</name>
    <dbReference type="NCBI Taxonomy" id="47917"/>
    <lineage>
        <taxon>Bacteria</taxon>
        <taxon>Pseudomonadati</taxon>
        <taxon>Pseudomonadota</taxon>
        <taxon>Gammaproteobacteria</taxon>
        <taxon>Enterobacterales</taxon>
        <taxon>Yersiniaceae</taxon>
        <taxon>Serratia</taxon>
    </lineage>
</organism>
<dbReference type="InterPro" id="IPR012640">
    <property type="entry name" value="Membr_lipoprot_lipid_attach_CS"/>
</dbReference>
<accession>A0A4U9VUJ4</accession>
<reference evidence="4" key="1">
    <citation type="submission" date="2019-05" db="EMBL/GenBank/DDBJ databases">
        <authorList>
            <consortium name="Pathogen Informatics"/>
        </authorList>
    </citation>
    <scope>NUCLEOTIDE SEQUENCE [LARGE SCALE GENOMIC DNA]</scope>
    <source>
        <strain evidence="4">NCTC12965</strain>
    </source>
</reference>
<dbReference type="PANTHER" id="PTHR40593">
    <property type="entry name" value="PENICILLIN-BINDING PROTEIN ACTIVATOR LPOB"/>
    <property type="match status" value="1"/>
</dbReference>
<proteinExistence type="predicted"/>
<dbReference type="GO" id="GO:0009252">
    <property type="term" value="P:peptidoglycan biosynthetic process"/>
    <property type="evidence" value="ECO:0007669"/>
    <property type="project" value="TreeGrafter"/>
</dbReference>
<dbReference type="InterPro" id="IPR014094">
    <property type="entry name" value="LpoB"/>
</dbReference>
<feature type="region of interest" description="Disordered" evidence="3">
    <location>
        <begin position="18"/>
        <end position="55"/>
    </location>
</feature>
<gene>
    <name evidence="4" type="primary">lpoB</name>
    <name evidence="4" type="ORF">NCTC12965_05484</name>
</gene>
<keyword evidence="4" id="KW-0449">Lipoprotein</keyword>
<evidence type="ECO:0000256" key="3">
    <source>
        <dbReference type="SAM" id="MobiDB-lite"/>
    </source>
</evidence>
<keyword evidence="2" id="KW-0732">Signal</keyword>
<dbReference type="PANTHER" id="PTHR40593:SF1">
    <property type="entry name" value="PENICILLIN-BINDING PROTEIN ACTIVATOR LPOB"/>
    <property type="match status" value="1"/>
</dbReference>
<protein>
    <recommendedName>
        <fullName evidence="1">Type IV secretion system putative lipoprotein virB7</fullName>
    </recommendedName>
</protein>
<dbReference type="EMBL" id="CABEEZ010000117">
    <property type="protein sequence ID" value="VTR47234.1"/>
    <property type="molecule type" value="Genomic_DNA"/>
</dbReference>
<dbReference type="AlphaFoldDB" id="A0A4U9VUJ4"/>
<name>A0A4U9VUJ4_SERFO</name>
<dbReference type="GO" id="GO:0030234">
    <property type="term" value="F:enzyme regulator activity"/>
    <property type="evidence" value="ECO:0007669"/>
    <property type="project" value="TreeGrafter"/>
</dbReference>
<evidence type="ECO:0000256" key="1">
    <source>
        <dbReference type="ARBA" id="ARBA00017922"/>
    </source>
</evidence>
<feature type="compositionally biased region" description="Pro residues" evidence="3">
    <location>
        <begin position="33"/>
        <end position="54"/>
    </location>
</feature>
<evidence type="ECO:0000313" key="4">
    <source>
        <dbReference type="EMBL" id="VTR47234.1"/>
    </source>
</evidence>
<dbReference type="Pfam" id="PF08139">
    <property type="entry name" value="LPAM_1"/>
    <property type="match status" value="1"/>
</dbReference>
<evidence type="ECO:0000256" key="2">
    <source>
        <dbReference type="ARBA" id="ARBA00022729"/>
    </source>
</evidence>
<dbReference type="GO" id="GO:0031241">
    <property type="term" value="C:periplasmic side of cell outer membrane"/>
    <property type="evidence" value="ECO:0007669"/>
    <property type="project" value="TreeGrafter"/>
</dbReference>
<dbReference type="PROSITE" id="PS51257">
    <property type="entry name" value="PROKAR_LIPOPROTEIN"/>
    <property type="match status" value="1"/>
</dbReference>
<sequence>MKKFLWVALAALVLTGCPSRPPEPTAPVTVEPQPQPEPQPEPLPPTTEPVPQPPKIQQLDWLGSVQPLVNQMLKADGVTPGSVLLLDSVKKQYQWLIEHRQRHFGAAPGFGIQQDLCRRAGSAVGERQTDAGPVGGR</sequence>